<feature type="region of interest" description="Disordered" evidence="10">
    <location>
        <begin position="505"/>
        <end position="524"/>
    </location>
</feature>
<feature type="transmembrane region" description="Helical" evidence="11">
    <location>
        <begin position="190"/>
        <end position="210"/>
    </location>
</feature>
<feature type="transmembrane region" description="Helical" evidence="11">
    <location>
        <begin position="155"/>
        <end position="175"/>
    </location>
</feature>
<evidence type="ECO:0000256" key="7">
    <source>
        <dbReference type="ARBA" id="ARBA00023002"/>
    </source>
</evidence>
<feature type="compositionally biased region" description="Polar residues" evidence="10">
    <location>
        <begin position="505"/>
        <end position="522"/>
    </location>
</feature>
<dbReference type="Proteomes" id="UP000236544">
    <property type="component" value="Unassembled WGS sequence"/>
</dbReference>
<keyword evidence="6 11" id="KW-1133">Transmembrane helix</keyword>
<dbReference type="CDD" id="cd06186">
    <property type="entry name" value="NOX_Duox_like_FAD_NADP"/>
    <property type="match status" value="1"/>
</dbReference>
<organism evidence="13 14">
    <name type="scientific">Lachancea quebecensis</name>
    <dbReference type="NCBI Taxonomy" id="1654605"/>
    <lineage>
        <taxon>Eukaryota</taxon>
        <taxon>Fungi</taxon>
        <taxon>Dikarya</taxon>
        <taxon>Ascomycota</taxon>
        <taxon>Saccharomycotina</taxon>
        <taxon>Saccharomycetes</taxon>
        <taxon>Saccharomycetales</taxon>
        <taxon>Saccharomycetaceae</taxon>
        <taxon>Lachancea</taxon>
    </lineage>
</organism>
<evidence type="ECO:0000256" key="2">
    <source>
        <dbReference type="ARBA" id="ARBA00022630"/>
    </source>
</evidence>
<dbReference type="GO" id="GO:0005886">
    <property type="term" value="C:plasma membrane"/>
    <property type="evidence" value="ECO:0007669"/>
    <property type="project" value="TreeGrafter"/>
</dbReference>
<keyword evidence="9 11" id="KW-0472">Membrane</keyword>
<dbReference type="InterPro" id="IPR013130">
    <property type="entry name" value="Fe3_Rdtase_TM_dom"/>
</dbReference>
<feature type="transmembrane region" description="Helical" evidence="11">
    <location>
        <begin position="84"/>
        <end position="107"/>
    </location>
</feature>
<keyword evidence="5" id="KW-0249">Electron transport</keyword>
<keyword evidence="8" id="KW-0406">Ion transport</keyword>
<proteinExistence type="predicted"/>
<keyword evidence="2" id="KW-0285">Flavoprotein</keyword>
<dbReference type="AlphaFoldDB" id="A0A0P1KR87"/>
<dbReference type="PANTHER" id="PTHR11972">
    <property type="entry name" value="NADPH OXIDASE"/>
    <property type="match status" value="1"/>
</dbReference>
<evidence type="ECO:0000256" key="11">
    <source>
        <dbReference type="SAM" id="Phobius"/>
    </source>
</evidence>
<evidence type="ECO:0000256" key="3">
    <source>
        <dbReference type="ARBA" id="ARBA00022692"/>
    </source>
</evidence>
<dbReference type="SFLD" id="SFLDG01168">
    <property type="entry name" value="Ferric_reductase_subgroup_(FRE"/>
    <property type="match status" value="1"/>
</dbReference>
<sequence>MFDPTHNAAVPAATGPAGAQSTDVAVRRAINWSAVVAMGLAAFAVAVALPLWNYLSLTAWFFRLRHHLRHDILRRMRVLHGSRLYHNQALKICLFWGALAFACSFVKTGGDIVQITKRFGRIAVALMPALLFLTLRPSPLPHTLYLSLIPIHKWVSRVVVLLSLLHTALYSWYFISVRIFLLKIKKPANLWGVIAMALFLLIAVTSLSGVRRYNFRLFYYVHYVSTWLTVVLLHFHARPPVSGYTALNCSILVAQIAYRLFRTTKVRITVVPVSPNLILVEFPLSGLSKKPHMPSSTIRMAPYHNHPLKRLFQQLVPLQHPYTIASLPSDDMVRLIIRRGKFQLRNNTEYLVTGAFEPKIDFIAQRSRSVNKLQDPVTFQNQTPALLASPLHYLISARRALIVTGGSAISFGLPLLRILNFNGVTVRLKWVTRDYRDLTLLNHFKNNFDGLEIYVTGSAGEEQDLQIDYIDFDQRPSQGSSSNEEFEPINSTALESATETNYGTFKSFEPSSGLTSQNQGRSNQEDEIDFTQMFSARTLKSKNSNLAEQLPQTPFAKGDIFRKPSIVVPPPEQADDMQDLPSLPGEPDPKILKIPAGVQVFFKRPNLTNHDYQWCLERECIGPSDTNDCFRLDGPAANVDDLSRVWVLAAGPPQLVQNTKRWATDGGLHFHEESFTS</sequence>
<dbReference type="OrthoDB" id="10006946at2759"/>
<dbReference type="GO" id="GO:0033215">
    <property type="term" value="P:reductive iron assimilation"/>
    <property type="evidence" value="ECO:0007669"/>
    <property type="project" value="TreeGrafter"/>
</dbReference>
<evidence type="ECO:0000256" key="8">
    <source>
        <dbReference type="ARBA" id="ARBA00023065"/>
    </source>
</evidence>
<feature type="domain" description="Ferric oxidoreductase" evidence="12">
    <location>
        <begin position="119"/>
        <end position="232"/>
    </location>
</feature>
<keyword evidence="8" id="KW-0813">Transport</keyword>
<keyword evidence="4" id="KW-0274">FAD</keyword>
<evidence type="ECO:0000256" key="4">
    <source>
        <dbReference type="ARBA" id="ARBA00022827"/>
    </source>
</evidence>
<keyword evidence="3 11" id="KW-0812">Transmembrane</keyword>
<accession>A0A0P1KR87</accession>
<dbReference type="SFLD" id="SFLDF00463">
    <property type="entry name" value="AIM14"/>
    <property type="match status" value="1"/>
</dbReference>
<dbReference type="PANTHER" id="PTHR11972:SF178">
    <property type="entry name" value="FERRIC REDUCTASE TRANSMEMBRANE COMPONENT 8-RELATED"/>
    <property type="match status" value="1"/>
</dbReference>
<feature type="transmembrane region" description="Helical" evidence="11">
    <location>
        <begin position="30"/>
        <end position="63"/>
    </location>
</feature>
<dbReference type="GO" id="GO:0000293">
    <property type="term" value="F:ferric-chelate reductase activity"/>
    <property type="evidence" value="ECO:0007669"/>
    <property type="project" value="TreeGrafter"/>
</dbReference>
<keyword evidence="7" id="KW-0560">Oxidoreductase</keyword>
<evidence type="ECO:0000256" key="1">
    <source>
        <dbReference type="ARBA" id="ARBA00004141"/>
    </source>
</evidence>
<evidence type="ECO:0000256" key="5">
    <source>
        <dbReference type="ARBA" id="ARBA00022982"/>
    </source>
</evidence>
<evidence type="ECO:0000256" key="6">
    <source>
        <dbReference type="ARBA" id="ARBA00022989"/>
    </source>
</evidence>
<gene>
    <name evidence="13" type="ORF">LAQU0_S03e00496g</name>
</gene>
<evidence type="ECO:0000256" key="10">
    <source>
        <dbReference type="SAM" id="MobiDB-lite"/>
    </source>
</evidence>
<feature type="transmembrane region" description="Helical" evidence="11">
    <location>
        <begin position="119"/>
        <end position="135"/>
    </location>
</feature>
<protein>
    <submittedName>
        <fullName evidence="13">LAQU0S03e00496g1_1</fullName>
    </submittedName>
</protein>
<keyword evidence="14" id="KW-1185">Reference proteome</keyword>
<dbReference type="EMBL" id="LN890565">
    <property type="protein sequence ID" value="CUS21348.1"/>
    <property type="molecule type" value="Genomic_DNA"/>
</dbReference>
<evidence type="ECO:0000313" key="13">
    <source>
        <dbReference type="EMBL" id="CUS21348.1"/>
    </source>
</evidence>
<comment type="subcellular location">
    <subcellularLocation>
        <location evidence="1">Membrane</location>
        <topology evidence="1">Multi-pass membrane protein</topology>
    </subcellularLocation>
</comment>
<dbReference type="InterPro" id="IPR050369">
    <property type="entry name" value="RBOH/FRE"/>
</dbReference>
<dbReference type="SFLD" id="SFLDS00052">
    <property type="entry name" value="Ferric_Reductase_Domain"/>
    <property type="match status" value="1"/>
</dbReference>
<dbReference type="Pfam" id="PF01794">
    <property type="entry name" value="Ferric_reduct"/>
    <property type="match status" value="1"/>
</dbReference>
<evidence type="ECO:0000259" key="12">
    <source>
        <dbReference type="Pfam" id="PF01794"/>
    </source>
</evidence>
<name>A0A0P1KR87_9SACH</name>
<evidence type="ECO:0000313" key="14">
    <source>
        <dbReference type="Proteomes" id="UP000236544"/>
    </source>
</evidence>
<evidence type="ECO:0000256" key="9">
    <source>
        <dbReference type="ARBA" id="ARBA00023136"/>
    </source>
</evidence>
<reference evidence="14" key="1">
    <citation type="submission" date="2015-10" db="EMBL/GenBank/DDBJ databases">
        <authorList>
            <person name="Devillers H."/>
        </authorList>
    </citation>
    <scope>NUCLEOTIDE SEQUENCE [LARGE SCALE GENOMIC DNA]</scope>
</reference>